<dbReference type="RefSeq" id="WP_109824285.1">
    <property type="nucleotide sequence ID" value="NZ_QGKL01000039.1"/>
</dbReference>
<keyword evidence="7" id="KW-0812">Transmembrane</keyword>
<keyword evidence="5 7" id="KW-0472">Membrane</keyword>
<dbReference type="EMBL" id="QGKL01000039">
    <property type="protein sequence ID" value="PWQ94636.1"/>
    <property type="molecule type" value="Genomic_DNA"/>
</dbReference>
<feature type="transmembrane region" description="Helical" evidence="7">
    <location>
        <begin position="9"/>
        <end position="27"/>
    </location>
</feature>
<dbReference type="GO" id="GO:0009247">
    <property type="term" value="P:glycolipid biosynthetic process"/>
    <property type="evidence" value="ECO:0007669"/>
    <property type="project" value="UniProtKB-ARBA"/>
</dbReference>
<gene>
    <name evidence="8" type="ORF">DKT75_15185</name>
</gene>
<evidence type="ECO:0000256" key="5">
    <source>
        <dbReference type="ARBA" id="ARBA00023136"/>
    </source>
</evidence>
<dbReference type="AlphaFoldDB" id="A0A317C7R7"/>
<accession>A0A317C7R7</accession>
<dbReference type="PANTHER" id="PTHR30606">
    <property type="entry name" value="LIPID A BIOSYNTHESIS LAUROYL ACYLTRANSFERASE"/>
    <property type="match status" value="1"/>
</dbReference>
<keyword evidence="2" id="KW-1003">Cell membrane</keyword>
<dbReference type="InterPro" id="IPR004960">
    <property type="entry name" value="LipA_acyltrans"/>
</dbReference>
<sequence length="301" mass="34786">MTQFLHPKYWLSWIGIFFMWAISQFPWRWQMAIGESIGKLLHSLVKSRRDICIRNLEIAFPEKSPEERAVLCKEHFISLGKGLMDASFSWWGSSESLLKRSRIIGVENLDAAIASERPIIFLSTHFTSLEVSGSIIADRLESCFVFRPHQNPLLNHISINRRESRFGKTIAKDHIRDMVRQLKQGKAVWYAPDQNFRGKGHIMVPFFGTDAPTNPATSRLAKLSNALVIPIYCTRESGEHEGYTLHIQHALDNFPSDNINNDTLRINQVIEQQIRAYPEQYLWTHKRYKGCQVDGRDIYNA</sequence>
<keyword evidence="4 8" id="KW-0808">Transferase</keyword>
<evidence type="ECO:0000256" key="1">
    <source>
        <dbReference type="ARBA" id="ARBA00004533"/>
    </source>
</evidence>
<evidence type="ECO:0000256" key="6">
    <source>
        <dbReference type="ARBA" id="ARBA00023315"/>
    </source>
</evidence>
<dbReference type="GO" id="GO:0005886">
    <property type="term" value="C:plasma membrane"/>
    <property type="evidence" value="ECO:0007669"/>
    <property type="project" value="UniProtKB-SubCell"/>
</dbReference>
<dbReference type="PANTHER" id="PTHR30606:SF9">
    <property type="entry name" value="LIPID A BIOSYNTHESIS LAUROYLTRANSFERASE"/>
    <property type="match status" value="1"/>
</dbReference>
<keyword evidence="3" id="KW-0997">Cell inner membrane</keyword>
<proteinExistence type="predicted"/>
<keyword evidence="9" id="KW-1185">Reference proteome</keyword>
<evidence type="ECO:0000313" key="9">
    <source>
        <dbReference type="Proteomes" id="UP000245506"/>
    </source>
</evidence>
<dbReference type="Pfam" id="PF03279">
    <property type="entry name" value="Lip_A_acyltrans"/>
    <property type="match status" value="1"/>
</dbReference>
<evidence type="ECO:0000256" key="7">
    <source>
        <dbReference type="SAM" id="Phobius"/>
    </source>
</evidence>
<dbReference type="CDD" id="cd07984">
    <property type="entry name" value="LPLAT_LABLAT-like"/>
    <property type="match status" value="1"/>
</dbReference>
<keyword evidence="6 8" id="KW-0012">Acyltransferase</keyword>
<dbReference type="OrthoDB" id="9803456at2"/>
<protein>
    <submittedName>
        <fullName evidence="8">Lipid A biosynthesis lauroyl acyltransferase</fullName>
    </submittedName>
</protein>
<dbReference type="PIRSF" id="PIRSF026649">
    <property type="entry name" value="MsbB"/>
    <property type="match status" value="1"/>
</dbReference>
<keyword evidence="7" id="KW-1133">Transmembrane helix</keyword>
<evidence type="ECO:0000256" key="4">
    <source>
        <dbReference type="ARBA" id="ARBA00022679"/>
    </source>
</evidence>
<reference evidence="8 9" key="1">
    <citation type="submission" date="2018-05" db="EMBL/GenBank/DDBJ databases">
        <title>Leucothrix arctica sp. nov., isolated from Arctic seawater.</title>
        <authorList>
            <person name="Choi A."/>
            <person name="Baek K."/>
        </authorList>
    </citation>
    <scope>NUCLEOTIDE SEQUENCE [LARGE SCALE GENOMIC DNA]</scope>
    <source>
        <strain evidence="8 9">IMCC9719</strain>
    </source>
</reference>
<evidence type="ECO:0000256" key="3">
    <source>
        <dbReference type="ARBA" id="ARBA00022519"/>
    </source>
</evidence>
<dbReference type="Proteomes" id="UP000245506">
    <property type="component" value="Unassembled WGS sequence"/>
</dbReference>
<evidence type="ECO:0000313" key="8">
    <source>
        <dbReference type="EMBL" id="PWQ94636.1"/>
    </source>
</evidence>
<name>A0A317C7R7_9GAMM</name>
<evidence type="ECO:0000256" key="2">
    <source>
        <dbReference type="ARBA" id="ARBA00022475"/>
    </source>
</evidence>
<comment type="subcellular location">
    <subcellularLocation>
        <location evidence="1">Cell inner membrane</location>
    </subcellularLocation>
</comment>
<organism evidence="8 9">
    <name type="scientific">Leucothrix arctica</name>
    <dbReference type="NCBI Taxonomy" id="1481894"/>
    <lineage>
        <taxon>Bacteria</taxon>
        <taxon>Pseudomonadati</taxon>
        <taxon>Pseudomonadota</taxon>
        <taxon>Gammaproteobacteria</taxon>
        <taxon>Thiotrichales</taxon>
        <taxon>Thiotrichaceae</taxon>
        <taxon>Leucothrix</taxon>
    </lineage>
</organism>
<comment type="caution">
    <text evidence="8">The sequence shown here is derived from an EMBL/GenBank/DDBJ whole genome shotgun (WGS) entry which is preliminary data.</text>
</comment>
<dbReference type="GO" id="GO:0016746">
    <property type="term" value="F:acyltransferase activity"/>
    <property type="evidence" value="ECO:0007669"/>
    <property type="project" value="UniProtKB-KW"/>
</dbReference>